<reference evidence="12" key="1">
    <citation type="journal article" date="2011" name="ISME J.">
        <title>The endosymbionts of the deep-sea tubeworms Riftia pachyptila and Tevnia jerichonana share an identical physiology as revealed by proteogenomic analyses.</title>
        <authorList>
            <person name="Gardebrecht A."/>
            <person name="Markert S."/>
            <person name="Felbeck H."/>
            <person name="Thuermer A."/>
            <person name="Albrecht D."/>
            <person name="Wollherr A."/>
            <person name="Kabisch J."/>
            <person name="Lehmann R."/>
            <person name="Daniel R."/>
            <person name="Liesegang H."/>
            <person name="Hecker M."/>
            <person name="Sievert S.M."/>
            <person name="Schweder T."/>
        </authorList>
    </citation>
    <scope>NUCLEOTIDE SEQUENCE [LARGE SCALE GENOMIC DNA]</scope>
</reference>
<evidence type="ECO:0000256" key="1">
    <source>
        <dbReference type="ARBA" id="ARBA00022475"/>
    </source>
</evidence>
<dbReference type="SUPFAM" id="SSF64383">
    <property type="entry name" value="Cell-division protein ZipA, C-terminal domain"/>
    <property type="match status" value="1"/>
</dbReference>
<feature type="region of interest" description="Disordered" evidence="10">
    <location>
        <begin position="53"/>
        <end position="72"/>
    </location>
</feature>
<evidence type="ECO:0000256" key="6">
    <source>
        <dbReference type="ARBA" id="ARBA00023136"/>
    </source>
</evidence>
<dbReference type="PANTHER" id="PTHR38685:SF1">
    <property type="entry name" value="CELL DIVISION PROTEIN ZIPA"/>
    <property type="match status" value="1"/>
</dbReference>
<dbReference type="GO" id="GO:0000917">
    <property type="term" value="P:division septum assembly"/>
    <property type="evidence" value="ECO:0007669"/>
    <property type="project" value="TreeGrafter"/>
</dbReference>
<proteinExistence type="inferred from homology"/>
<sequence>MNMDSGTLRLILIGIGILFLIAIYYWDRLNRKDAREQARQKLEAELDEADESSIESAFAKPVGDPDELSLGQLDSSLDDDLSPFDRAFSATDEQEPQEEIHLEVDETSPLDVPHLILQIHLLHRGDWFDGEPLERALSAAGLQPGKMKVYHRLTGDGSRRVVYTVANLAEPGTFPLGQMGGFKTPGLAFFAQLPGPQDGQAIFNDMLKTAEQLAARLGGELHDQSRSVLTRQTIEHMREQIIEHGRKVRLARSKG</sequence>
<evidence type="ECO:0000256" key="8">
    <source>
        <dbReference type="HAMAP-Rule" id="MF_00509"/>
    </source>
</evidence>
<dbReference type="GO" id="GO:0005886">
    <property type="term" value="C:plasma membrane"/>
    <property type="evidence" value="ECO:0007669"/>
    <property type="project" value="UniProtKB-SubCell"/>
</dbReference>
<dbReference type="SMART" id="SM00771">
    <property type="entry name" value="ZipA_C"/>
    <property type="match status" value="1"/>
</dbReference>
<dbReference type="EMBL" id="AFOC01000071">
    <property type="protein sequence ID" value="EGV50634.1"/>
    <property type="molecule type" value="Genomic_DNA"/>
</dbReference>
<keyword evidence="6 8" id="KW-0472">Membrane</keyword>
<keyword evidence="2 8" id="KW-0997">Cell inner membrane</keyword>
<dbReference type="Gene3D" id="3.30.1400.10">
    <property type="entry name" value="ZipA, C-terminal FtsZ-binding domain"/>
    <property type="match status" value="1"/>
</dbReference>
<comment type="subcellular location">
    <subcellularLocation>
        <location evidence="8">Cell inner membrane</location>
        <topology evidence="8">Single-pass type I membrane protein</topology>
    </subcellularLocation>
    <text evidence="8">Localizes to the Z ring in an FtsZ-dependent manner.</text>
</comment>
<name>G2DFI4_9GAMM</name>
<keyword evidence="1 8" id="KW-1003">Cell membrane</keyword>
<keyword evidence="4 8" id="KW-0812">Transmembrane</keyword>
<keyword evidence="5 8" id="KW-1133">Transmembrane helix</keyword>
<protein>
    <recommendedName>
        <fullName evidence="8 9">Cell division protein ZipA</fullName>
    </recommendedName>
</protein>
<dbReference type="InterPro" id="IPR036765">
    <property type="entry name" value="ZipA_FtsZ-bd_C_sf"/>
</dbReference>
<feature type="domain" description="ZipA C-terminal FtsZ-binding" evidence="11">
    <location>
        <begin position="113"/>
        <end position="241"/>
    </location>
</feature>
<dbReference type="InterPro" id="IPR007449">
    <property type="entry name" value="ZipA_FtsZ-bd_C"/>
</dbReference>
<dbReference type="Proteomes" id="UP000004491">
    <property type="component" value="Unassembled WGS sequence"/>
</dbReference>
<evidence type="ECO:0000256" key="10">
    <source>
        <dbReference type="SAM" id="MobiDB-lite"/>
    </source>
</evidence>
<accession>G2DFI4</accession>
<comment type="caution">
    <text evidence="12">The sequence shown here is derived from an EMBL/GenBank/DDBJ whole genome shotgun (WGS) entry which is preliminary data.</text>
</comment>
<dbReference type="PANTHER" id="PTHR38685">
    <property type="entry name" value="CELL DIVISION PROTEIN ZIPA"/>
    <property type="match status" value="1"/>
</dbReference>
<comment type="similarity">
    <text evidence="8 9">Belongs to the ZipA family.</text>
</comment>
<evidence type="ECO:0000259" key="11">
    <source>
        <dbReference type="SMART" id="SM00771"/>
    </source>
</evidence>
<dbReference type="AlphaFoldDB" id="G2DFI4"/>
<dbReference type="InterPro" id="IPR011919">
    <property type="entry name" value="Cell_div_ZipA"/>
</dbReference>
<evidence type="ECO:0000313" key="13">
    <source>
        <dbReference type="Proteomes" id="UP000004491"/>
    </source>
</evidence>
<evidence type="ECO:0000256" key="5">
    <source>
        <dbReference type="ARBA" id="ARBA00022989"/>
    </source>
</evidence>
<feature type="transmembrane region" description="Helical" evidence="8">
    <location>
        <begin position="6"/>
        <end position="26"/>
    </location>
</feature>
<keyword evidence="13" id="KW-1185">Reference proteome</keyword>
<evidence type="ECO:0000256" key="9">
    <source>
        <dbReference type="RuleBase" id="RU003612"/>
    </source>
</evidence>
<keyword evidence="7 8" id="KW-0131">Cell cycle</keyword>
<dbReference type="GO" id="GO:0032153">
    <property type="term" value="C:cell division site"/>
    <property type="evidence" value="ECO:0007669"/>
    <property type="project" value="UniProtKB-UniRule"/>
</dbReference>
<dbReference type="HAMAP" id="MF_00509">
    <property type="entry name" value="ZipA"/>
    <property type="match status" value="1"/>
</dbReference>
<dbReference type="GO" id="GO:0043093">
    <property type="term" value="P:FtsZ-dependent cytokinesis"/>
    <property type="evidence" value="ECO:0007669"/>
    <property type="project" value="UniProtKB-UniRule"/>
</dbReference>
<dbReference type="Pfam" id="PF04354">
    <property type="entry name" value="ZipA_C"/>
    <property type="match status" value="1"/>
</dbReference>
<evidence type="ECO:0000256" key="7">
    <source>
        <dbReference type="ARBA" id="ARBA00023306"/>
    </source>
</evidence>
<evidence type="ECO:0000256" key="2">
    <source>
        <dbReference type="ARBA" id="ARBA00022519"/>
    </source>
</evidence>
<gene>
    <name evidence="8 12" type="primary">zipA</name>
    <name evidence="12" type="ORF">Rifp1Sym_cr00170</name>
</gene>
<evidence type="ECO:0000256" key="4">
    <source>
        <dbReference type="ARBA" id="ARBA00022692"/>
    </source>
</evidence>
<organism evidence="12 13">
    <name type="scientific">endosymbiont of Riftia pachyptila</name>
    <name type="common">vent Ph05</name>
    <dbReference type="NCBI Taxonomy" id="1048808"/>
    <lineage>
        <taxon>Bacteria</taxon>
        <taxon>Pseudomonadati</taxon>
        <taxon>Pseudomonadota</taxon>
        <taxon>Gammaproteobacteria</taxon>
        <taxon>sulfur-oxidizing symbionts</taxon>
    </lineage>
</organism>
<evidence type="ECO:0000313" key="12">
    <source>
        <dbReference type="EMBL" id="EGV50634.1"/>
    </source>
</evidence>
<comment type="function">
    <text evidence="8 9">Essential cell division protein that stabilizes the FtsZ protofilaments by cross-linking them and that serves as a cytoplasmic membrane anchor for the Z ring. Also required for the recruitment to the septal ring of downstream cell division proteins.</text>
</comment>
<evidence type="ECO:0000256" key="3">
    <source>
        <dbReference type="ARBA" id="ARBA00022618"/>
    </source>
</evidence>
<keyword evidence="3 8" id="KW-0132">Cell division</keyword>
<comment type="subunit">
    <text evidence="8">Interacts with FtsZ via their C-terminal domains.</text>
</comment>